<dbReference type="RefSeq" id="WP_090859807.1">
    <property type="nucleotide sequence ID" value="NZ_FMZM01000011.1"/>
</dbReference>
<evidence type="ECO:0000313" key="5">
    <source>
        <dbReference type="Proteomes" id="UP000199034"/>
    </source>
</evidence>
<comment type="similarity">
    <text evidence="1">Belongs to the MurL family.</text>
</comment>
<accession>A0A1G6XU49</accession>
<evidence type="ECO:0000259" key="2">
    <source>
        <dbReference type="Pfam" id="PF26298"/>
    </source>
</evidence>
<dbReference type="STRING" id="1045774.SAMN05421872_11189"/>
<dbReference type="AlphaFoldDB" id="A0A1G6XU49"/>
<comment type="function">
    <text evidence="1">Cell wall formation. Catalyzes epimerization of the terminal L-glutamate in UDP-N-acetyl-alpha-D-muramoyl-L-alanyl-L-glutamate.</text>
</comment>
<dbReference type="InterPro" id="IPR058741">
    <property type="entry name" value="MurL_C"/>
</dbReference>
<keyword evidence="1" id="KW-0132">Cell division</keyword>
<dbReference type="EMBL" id="FMZM01000011">
    <property type="protein sequence ID" value="SDD81734.1"/>
    <property type="molecule type" value="Genomic_DNA"/>
</dbReference>
<keyword evidence="1" id="KW-0413">Isomerase</keyword>
<dbReference type="GO" id="GO:0051301">
    <property type="term" value="P:cell division"/>
    <property type="evidence" value="ECO:0007669"/>
    <property type="project" value="UniProtKB-KW"/>
</dbReference>
<dbReference type="Proteomes" id="UP000199034">
    <property type="component" value="Unassembled WGS sequence"/>
</dbReference>
<dbReference type="GO" id="GO:0008360">
    <property type="term" value="P:regulation of cell shape"/>
    <property type="evidence" value="ECO:0007669"/>
    <property type="project" value="UniProtKB-KW"/>
</dbReference>
<gene>
    <name evidence="1" type="primary">murL</name>
    <name evidence="4" type="ORF">SAMN05421872_11189</name>
</gene>
<dbReference type="InterPro" id="IPR058740">
    <property type="entry name" value="MurL_N"/>
</dbReference>
<comment type="pathway">
    <text evidence="1">Cell wall biogenesis; peptidoglycan biosynthesis.</text>
</comment>
<name>A0A1G6XU49_9ACTN</name>
<feature type="domain" description="MurL C-terminal" evidence="2">
    <location>
        <begin position="306"/>
        <end position="419"/>
    </location>
</feature>
<keyword evidence="1" id="KW-0131">Cell cycle</keyword>
<dbReference type="Pfam" id="PF26299">
    <property type="entry name" value="MurL_N"/>
    <property type="match status" value="1"/>
</dbReference>
<dbReference type="Pfam" id="PF26298">
    <property type="entry name" value="MurL_epimerase_C"/>
    <property type="match status" value="1"/>
</dbReference>
<dbReference type="GO" id="GO:0071555">
    <property type="term" value="P:cell wall organization"/>
    <property type="evidence" value="ECO:0007669"/>
    <property type="project" value="UniProtKB-KW"/>
</dbReference>
<dbReference type="GO" id="GO:0016855">
    <property type="term" value="F:racemase and epimerase activity, acting on amino acids and derivatives"/>
    <property type="evidence" value="ECO:0007669"/>
    <property type="project" value="UniProtKB-UniRule"/>
</dbReference>
<comment type="catalytic activity">
    <reaction evidence="1">
        <text>UDP-N-acetyl-alpha-D-muramoyl-L-alanyl-L-glutamate + ATP + H2O = UDP-N-acetyl-alpha-D-muramoyl-L-alanyl-D-glutamate + AMP + diphosphate + H(+)</text>
        <dbReference type="Rhea" id="RHEA:58812"/>
        <dbReference type="ChEBI" id="CHEBI:15377"/>
        <dbReference type="ChEBI" id="CHEBI:15378"/>
        <dbReference type="ChEBI" id="CHEBI:30616"/>
        <dbReference type="ChEBI" id="CHEBI:33019"/>
        <dbReference type="ChEBI" id="CHEBI:83900"/>
        <dbReference type="ChEBI" id="CHEBI:142725"/>
        <dbReference type="ChEBI" id="CHEBI:456215"/>
        <dbReference type="EC" id="5.1.1.23"/>
    </reaction>
</comment>
<organism evidence="4 5">
    <name type="scientific">Nocardioides lianchengensis</name>
    <dbReference type="NCBI Taxonomy" id="1045774"/>
    <lineage>
        <taxon>Bacteria</taxon>
        <taxon>Bacillati</taxon>
        <taxon>Actinomycetota</taxon>
        <taxon>Actinomycetes</taxon>
        <taxon>Propionibacteriales</taxon>
        <taxon>Nocardioidaceae</taxon>
        <taxon>Nocardioides</taxon>
    </lineage>
</organism>
<evidence type="ECO:0000259" key="3">
    <source>
        <dbReference type="Pfam" id="PF26299"/>
    </source>
</evidence>
<evidence type="ECO:0000256" key="1">
    <source>
        <dbReference type="HAMAP-Rule" id="MF_02209"/>
    </source>
</evidence>
<keyword evidence="1" id="KW-0961">Cell wall biogenesis/degradation</keyword>
<dbReference type="HAMAP" id="MF_02209">
    <property type="entry name" value="MurL"/>
    <property type="match status" value="1"/>
</dbReference>
<reference evidence="4 5" key="1">
    <citation type="submission" date="2016-10" db="EMBL/GenBank/DDBJ databases">
        <authorList>
            <person name="de Groot N.N."/>
        </authorList>
    </citation>
    <scope>NUCLEOTIDE SEQUENCE [LARGE SCALE GENOMIC DNA]</scope>
    <source>
        <strain evidence="4 5">CGMCC 4.6858</strain>
    </source>
</reference>
<sequence>MSQAARQRGRVFSYERFELTADGVLTCTYSLDDETFTEVFAFEAGDDADFTSPAVLGAARVLFLLAGISYYKTGAPPLLVGPADGLSPREADFLRDVHLHGLAEFSYRSGVDISDLRIEAGPRTPAPAAAVVRRGPLVPFGGGIDSIVVVDGTTAGRDGAALFVANTSDVPFEPIEDSAAITGLPVRRVRRHLDPKVLESKARGYLNGHVPVTGVISAAAVVSAVAHGHDRVVMSNEHSASEPTGLVANGVPVNHQWSKGLDFERAFRAVLAENVTGVDYYSALRPFSELWVAERFAELTDYHLAFRSCNKAFFVDAGSRHPTWCGRCDKCCFIDLILSPYVAPAELDAIFRGHEPLRDESLAPVFESLLGQPGSDKPLECVGDEGECRTAVTLAVARPDRADTPLLAALAAHVATLEQAGKPVPSEQALLHRQGEHFLPADDGR</sequence>
<dbReference type="GO" id="GO:0009252">
    <property type="term" value="P:peptidoglycan biosynthetic process"/>
    <property type="evidence" value="ECO:0007669"/>
    <property type="project" value="UniProtKB-UniRule"/>
</dbReference>
<keyword evidence="1" id="KW-0133">Cell shape</keyword>
<proteinExistence type="inferred from homology"/>
<feature type="domain" description="MurL N-terminal" evidence="3">
    <location>
        <begin position="6"/>
        <end position="282"/>
    </location>
</feature>
<evidence type="ECO:0000313" key="4">
    <source>
        <dbReference type="EMBL" id="SDD81734.1"/>
    </source>
</evidence>
<protein>
    <recommendedName>
        <fullName evidence="1">UDP-N-acetyl-alpha-D-muramoyl-L-alanyl-L-glutamate epimerase</fullName>
        <ecNumber evidence="1">5.1.1.23</ecNumber>
    </recommendedName>
    <alternativeName>
        <fullName evidence="1">UDP-MurNAc-L-Ala-L-Glu epimerase</fullName>
    </alternativeName>
</protein>
<keyword evidence="5" id="KW-1185">Reference proteome</keyword>
<dbReference type="UniPathway" id="UPA00219"/>
<dbReference type="EC" id="5.1.1.23" evidence="1"/>
<dbReference type="InterPro" id="IPR043689">
    <property type="entry name" value="MurL"/>
</dbReference>
<keyword evidence="1" id="KW-0573">Peptidoglycan synthesis</keyword>
<dbReference type="GO" id="GO:0005737">
    <property type="term" value="C:cytoplasm"/>
    <property type="evidence" value="ECO:0007669"/>
    <property type="project" value="UniProtKB-UniRule"/>
</dbReference>